<evidence type="ECO:0000313" key="2">
    <source>
        <dbReference type="Proteomes" id="UP001163223"/>
    </source>
</evidence>
<dbReference type="Proteomes" id="UP001163223">
    <property type="component" value="Chromosome"/>
</dbReference>
<accession>A0ACD4NQP6</accession>
<proteinExistence type="predicted"/>
<gene>
    <name evidence="1" type="ORF">OXU80_02325</name>
</gene>
<reference evidence="1" key="1">
    <citation type="submission" date="2022-11" db="EMBL/GenBank/DDBJ databases">
        <title>beta-Carotene-producing bacterium, Jeongeuplla avenae sp. nov., alleviates the salt stress of Arabidopsis seedlings.</title>
        <authorList>
            <person name="Jiang L."/>
            <person name="Lee J."/>
        </authorList>
    </citation>
    <scope>NUCLEOTIDE SEQUENCE</scope>
    <source>
        <strain evidence="1">DY_R2A_6</strain>
    </source>
</reference>
<protein>
    <submittedName>
        <fullName evidence="1">MFS transporter</fullName>
    </submittedName>
</protein>
<keyword evidence="2" id="KW-1185">Reference proteome</keyword>
<sequence length="595" mass="62367">MSDPSETGAPPIDAPGRPAAAVAPRRDAATAAAEPSATDPSREPADPPPPPADDATGLTMPRGRALLYWCASLVFGITQGLGINLVTANLPALQGYFGVTTVEASAVTAAYYATSATASLVLFKIRFQFGLRIFAELGLVLFIVVQAAHLLVNDIPSAIAARAVLGLVAAPLTSIAILYAFEPLPQARRFTLGLCIGLAGTQFAAPIARIISPDLLQAAGDWHGLYLFEIGLACLCLPLLYLLPLTPPPRMVLFDRMDIVTLPLLALGFGLVVVAMTFGPILWWTSVPWIGVCLALGILCLTVVVAVELNRARPTINLRWISTYDILSLAGALLVFRFLLSEQTFGIVQFLRLFGFTNEGEQALFRVILLSTAAGFATNALILKPGREPAIHMAALALIAFGAFADAQATSLWRPEQFMTSQALIGFAGGLFLPSALMAGMRRAIIHGVPNLMSFLIVFAATQSVGGLVSAAALQSFVTVRTQAQLQHMGAAMPGTEPLVAGRIAQLGAGYAPVLPDPALAQAQGFASLSQSLGLEAQVAAYRDTFALVGWVALLALAFLLVNSLLAAVRARGDPAPAPESSPPAAAPSPRSRPA</sequence>
<dbReference type="EMBL" id="CP113520">
    <property type="protein sequence ID" value="WAJ29101.1"/>
    <property type="molecule type" value="Genomic_DNA"/>
</dbReference>
<organism evidence="1 2">
    <name type="scientific">Antarcticirhabdus aurantiaca</name>
    <dbReference type="NCBI Taxonomy" id="2606717"/>
    <lineage>
        <taxon>Bacteria</taxon>
        <taxon>Pseudomonadati</taxon>
        <taxon>Pseudomonadota</taxon>
        <taxon>Alphaproteobacteria</taxon>
        <taxon>Hyphomicrobiales</taxon>
        <taxon>Aurantimonadaceae</taxon>
        <taxon>Antarcticirhabdus</taxon>
    </lineage>
</organism>
<name>A0ACD4NQP6_9HYPH</name>
<evidence type="ECO:0000313" key="1">
    <source>
        <dbReference type="EMBL" id="WAJ29101.1"/>
    </source>
</evidence>